<feature type="transmembrane region" description="Helical" evidence="7">
    <location>
        <begin position="281"/>
        <end position="303"/>
    </location>
</feature>
<evidence type="ECO:0000256" key="4">
    <source>
        <dbReference type="ARBA" id="ARBA00022989"/>
    </source>
</evidence>
<feature type="transmembrane region" description="Helical" evidence="7">
    <location>
        <begin position="25"/>
        <end position="44"/>
    </location>
</feature>
<proteinExistence type="predicted"/>
<keyword evidence="5 7" id="KW-0472">Membrane</keyword>
<feature type="transmembrane region" description="Helical" evidence="7">
    <location>
        <begin position="250"/>
        <end position="269"/>
    </location>
</feature>
<feature type="transmembrane region" description="Helical" evidence="7">
    <location>
        <begin position="182"/>
        <end position="204"/>
    </location>
</feature>
<comment type="subcellular location">
    <subcellularLocation>
        <location evidence="1">Cell membrane</location>
        <topology evidence="1">Multi-pass membrane protein</topology>
    </subcellularLocation>
</comment>
<organism evidence="8 9">
    <name type="scientific">Microlunatus elymi</name>
    <dbReference type="NCBI Taxonomy" id="2596828"/>
    <lineage>
        <taxon>Bacteria</taxon>
        <taxon>Bacillati</taxon>
        <taxon>Actinomycetota</taxon>
        <taxon>Actinomycetes</taxon>
        <taxon>Propionibacteriales</taxon>
        <taxon>Propionibacteriaceae</taxon>
        <taxon>Microlunatus</taxon>
    </lineage>
</organism>
<feature type="transmembrane region" description="Helical" evidence="7">
    <location>
        <begin position="375"/>
        <end position="395"/>
    </location>
</feature>
<dbReference type="KEGG" id="mik:FOE78_03305"/>
<evidence type="ECO:0000256" key="6">
    <source>
        <dbReference type="SAM" id="MobiDB-lite"/>
    </source>
</evidence>
<feature type="transmembrane region" description="Helical" evidence="7">
    <location>
        <begin position="210"/>
        <end position="230"/>
    </location>
</feature>
<dbReference type="AlphaFoldDB" id="A0A516PV46"/>
<dbReference type="GO" id="GO:0005886">
    <property type="term" value="C:plasma membrane"/>
    <property type="evidence" value="ECO:0007669"/>
    <property type="project" value="UniProtKB-SubCell"/>
</dbReference>
<evidence type="ECO:0000313" key="8">
    <source>
        <dbReference type="EMBL" id="QDP95068.1"/>
    </source>
</evidence>
<evidence type="ECO:0000256" key="2">
    <source>
        <dbReference type="ARBA" id="ARBA00022475"/>
    </source>
</evidence>
<dbReference type="Pfam" id="PF09678">
    <property type="entry name" value="Caa3_CtaG"/>
    <property type="match status" value="1"/>
</dbReference>
<evidence type="ECO:0000256" key="1">
    <source>
        <dbReference type="ARBA" id="ARBA00004651"/>
    </source>
</evidence>
<dbReference type="RefSeq" id="WP_143985050.1">
    <property type="nucleotide sequence ID" value="NZ_CP041692.1"/>
</dbReference>
<keyword evidence="9" id="KW-1185">Reference proteome</keyword>
<evidence type="ECO:0000256" key="7">
    <source>
        <dbReference type="SAM" id="Phobius"/>
    </source>
</evidence>
<dbReference type="Proteomes" id="UP000319263">
    <property type="component" value="Chromosome"/>
</dbReference>
<feature type="transmembrane region" description="Helical" evidence="7">
    <location>
        <begin position="522"/>
        <end position="543"/>
    </location>
</feature>
<keyword evidence="2" id="KW-1003">Cell membrane</keyword>
<reference evidence="8 9" key="1">
    <citation type="submission" date="2019-07" db="EMBL/GenBank/DDBJ databases">
        <title>Microlunatus dokdonensis sp. nov. isolated from the rhizospheric soil of the wild plant Elymus tsukushiensis.</title>
        <authorList>
            <person name="Ghim S.-Y."/>
            <person name="Hwang Y.-J."/>
            <person name="Son J.-S."/>
            <person name="Shin J.-H."/>
        </authorList>
    </citation>
    <scope>NUCLEOTIDE SEQUENCE [LARGE SCALE GENOMIC DNA]</scope>
    <source>
        <strain evidence="8 9">KUDC0627</strain>
    </source>
</reference>
<protein>
    <submittedName>
        <fullName evidence="8">Cytochrome c oxidase assembly protein</fullName>
    </submittedName>
</protein>
<feature type="transmembrane region" description="Helical" evidence="7">
    <location>
        <begin position="111"/>
        <end position="131"/>
    </location>
</feature>
<accession>A0A516PV46</accession>
<feature type="transmembrane region" description="Helical" evidence="7">
    <location>
        <begin position="555"/>
        <end position="588"/>
    </location>
</feature>
<keyword evidence="3 7" id="KW-0812">Transmembrane</keyword>
<evidence type="ECO:0000256" key="5">
    <source>
        <dbReference type="ARBA" id="ARBA00023136"/>
    </source>
</evidence>
<name>A0A516PV46_9ACTN</name>
<evidence type="ECO:0000256" key="3">
    <source>
        <dbReference type="ARBA" id="ARBA00022692"/>
    </source>
</evidence>
<keyword evidence="4 7" id="KW-1133">Transmembrane helix</keyword>
<feature type="transmembrane region" description="Helical" evidence="7">
    <location>
        <begin position="64"/>
        <end position="90"/>
    </location>
</feature>
<gene>
    <name evidence="8" type="ORF">FOE78_03305</name>
</gene>
<evidence type="ECO:0000313" key="9">
    <source>
        <dbReference type="Proteomes" id="UP000319263"/>
    </source>
</evidence>
<feature type="transmembrane region" description="Helical" evidence="7">
    <location>
        <begin position="407"/>
        <end position="426"/>
    </location>
</feature>
<feature type="transmembrane region" description="Helical" evidence="7">
    <location>
        <begin position="438"/>
        <end position="461"/>
    </location>
</feature>
<feature type="transmembrane region" description="Helical" evidence="7">
    <location>
        <begin position="315"/>
        <end position="339"/>
    </location>
</feature>
<dbReference type="EMBL" id="CP041692">
    <property type="protein sequence ID" value="QDP95068.1"/>
    <property type="molecule type" value="Genomic_DNA"/>
</dbReference>
<sequence length="684" mass="74822">MDVETGQVQTVPNRTGRDDGAGSRATFLVAAVLSLAAVIAAQIWQAGQQPPPGLLETRPLTGFIAGPLEWLAVIATIGTVGSLLAAAWGYRHPQRGKPWKLTDREYAILATARRWATLWAITAIVLIPVNAADTNGVPLSYVFGSFGDYLTSTQTAQAWLLTAAAALAIAIGCWLSTTWRWTIGMTVLALLASLPTVVTAQVSVGAGHDLATDSAIILTLATTLWFGATWSGGRTAAAIGNRTTLHRLQWIGSIAVVVALAARLWIGVFELAGKAPLSDPYGIGVIVILGLLVVLAIRIGLRWRRLRGDGELPRLYGNVVDIALIVILLGVQTSLLRLIPPRFLVPQTPTENYLGYNLPNPPQLSEALLPGRPNLLLLVVSLLMIGLYLWGVVRLHRSGDRWPVNRTLCWILGWLMVIVLIGSRMWTYSSATFSWHMVVHMTLNMGAPVLLVLGGPVTLLLRTSKARGAGEPVGIHDVISKLLNWKLVQNLMHPMLVWVIFVGSLYVLYFTPLFGLMMRYHWAHQLMAVHFLIIGYLFYWLVIGIDRPPRTLPHIAKLGYIFAAMPFHAFFAVAVLSGGAIIGENFYVSLNLPWLTDLAAQQRAGGQVTWATGEVPLFIVIVALVGQWFRQDQRDARRQDRAQDLGHDDSLQAYNEMLAALSARDRALAAHEKQAEDPTSEPRS</sequence>
<dbReference type="OrthoDB" id="5241646at2"/>
<feature type="region of interest" description="Disordered" evidence="6">
    <location>
        <begin position="665"/>
        <end position="684"/>
    </location>
</feature>
<feature type="transmembrane region" description="Helical" evidence="7">
    <location>
        <begin position="608"/>
        <end position="629"/>
    </location>
</feature>
<dbReference type="InterPro" id="IPR019108">
    <property type="entry name" value="Caa3_assmbl_CtaG-rel"/>
</dbReference>
<feature type="transmembrane region" description="Helical" evidence="7">
    <location>
        <begin position="156"/>
        <end position="175"/>
    </location>
</feature>
<feature type="transmembrane region" description="Helical" evidence="7">
    <location>
        <begin position="495"/>
        <end position="516"/>
    </location>
</feature>